<dbReference type="EMBL" id="JADIMR010000068">
    <property type="protein sequence ID" value="MBO8446974.1"/>
    <property type="molecule type" value="Genomic_DNA"/>
</dbReference>
<reference evidence="1" key="1">
    <citation type="submission" date="2020-10" db="EMBL/GenBank/DDBJ databases">
        <authorList>
            <person name="Gilroy R."/>
        </authorList>
    </citation>
    <scope>NUCLEOTIDE SEQUENCE</scope>
    <source>
        <strain evidence="1">D3-1215</strain>
    </source>
</reference>
<organism evidence="1 2">
    <name type="scientific">Candidatus Enterocola intestinipullorum</name>
    <dbReference type="NCBI Taxonomy" id="2840783"/>
    <lineage>
        <taxon>Bacteria</taxon>
        <taxon>Pseudomonadati</taxon>
        <taxon>Bacteroidota</taxon>
        <taxon>Bacteroidia</taxon>
        <taxon>Bacteroidales</taxon>
        <taxon>Candidatus Enterocola</taxon>
    </lineage>
</organism>
<dbReference type="CDD" id="cd10032">
    <property type="entry name" value="UDG-F6_HDG"/>
    <property type="match status" value="1"/>
</dbReference>
<dbReference type="Gene3D" id="3.40.470.10">
    <property type="entry name" value="Uracil-DNA glycosylase-like domain"/>
    <property type="match status" value="1"/>
</dbReference>
<dbReference type="InterPro" id="IPR036895">
    <property type="entry name" value="Uracil-DNA_glycosylase-like_sf"/>
</dbReference>
<sequence>MPIEQHPLEPFLPKNAKVLVLGSFPPPKSRWSMDFFYPNFQNDFWRIVGSVMFNDKNYFVDVAGKCFDKDKIVSFCSGFGMAMYDTAEAVTRLKNNASDNFLQIEKTVDLTAILKQIPDCHAVVATGEKAAATLSQIIGCGKIEIGKSLVAEYCDRRLAIWRMPSTSRAYPLPFEQKALIYSELFKSL</sequence>
<name>A0A9D9EFZ5_9BACT</name>
<accession>A0A9D9EFZ5</accession>
<dbReference type="AlphaFoldDB" id="A0A9D9EFZ5"/>
<gene>
    <name evidence="1" type="ORF">IAC32_04420</name>
</gene>
<reference evidence="1" key="2">
    <citation type="journal article" date="2021" name="PeerJ">
        <title>Extensive microbial diversity within the chicken gut microbiome revealed by metagenomics and culture.</title>
        <authorList>
            <person name="Gilroy R."/>
            <person name="Ravi A."/>
            <person name="Getino M."/>
            <person name="Pursley I."/>
            <person name="Horton D.L."/>
            <person name="Alikhan N.F."/>
            <person name="Baker D."/>
            <person name="Gharbi K."/>
            <person name="Hall N."/>
            <person name="Watson M."/>
            <person name="Adriaenssens E.M."/>
            <person name="Foster-Nyarko E."/>
            <person name="Jarju S."/>
            <person name="Secka A."/>
            <person name="Antonio M."/>
            <person name="Oren A."/>
            <person name="Chaudhuri R.R."/>
            <person name="La Ragione R."/>
            <person name="Hildebrand F."/>
            <person name="Pallen M.J."/>
        </authorList>
    </citation>
    <scope>NUCLEOTIDE SEQUENCE</scope>
    <source>
        <strain evidence="1">D3-1215</strain>
    </source>
</reference>
<comment type="caution">
    <text evidence="1">The sequence shown here is derived from an EMBL/GenBank/DDBJ whole genome shotgun (WGS) entry which is preliminary data.</text>
</comment>
<proteinExistence type="predicted"/>
<evidence type="ECO:0000313" key="2">
    <source>
        <dbReference type="Proteomes" id="UP000823637"/>
    </source>
</evidence>
<dbReference type="Proteomes" id="UP000823637">
    <property type="component" value="Unassembled WGS sequence"/>
</dbReference>
<protein>
    <submittedName>
        <fullName evidence="1">Uracil-DNA glycosylase family protein</fullName>
    </submittedName>
</protein>
<evidence type="ECO:0000313" key="1">
    <source>
        <dbReference type="EMBL" id="MBO8446974.1"/>
    </source>
</evidence>
<dbReference type="SUPFAM" id="SSF52141">
    <property type="entry name" value="Uracil-DNA glycosylase-like"/>
    <property type="match status" value="1"/>
</dbReference>